<dbReference type="AlphaFoldDB" id="A0A9N9QYM1"/>
<evidence type="ECO:0000313" key="2">
    <source>
        <dbReference type="Proteomes" id="UP001153714"/>
    </source>
</evidence>
<dbReference type="Proteomes" id="UP001153714">
    <property type="component" value="Chromosome 15"/>
</dbReference>
<evidence type="ECO:0000313" key="1">
    <source>
        <dbReference type="EMBL" id="CAG9786021.1"/>
    </source>
</evidence>
<dbReference type="EMBL" id="OU893346">
    <property type="protein sequence ID" value="CAG9786021.1"/>
    <property type="molecule type" value="Genomic_DNA"/>
</dbReference>
<gene>
    <name evidence="1" type="ORF">DIATSA_LOCUS4010</name>
</gene>
<name>A0A9N9QYM1_9NEOP</name>
<sequence length="154" mass="18176">MPDDLKQRFVLHKTKSDQALENYKIDVNSSRQKIKVIDLSYCRNWPNKKRALRKNDDEDLMKTFLLKQVVQVKFVAGSRNILYKTRFDEPFLELDFLPKNYKLIGLPEEKSVPRGIPGRKKDVIVGTRRTFWYQKPVNDESIDLQTEGEMAEEI</sequence>
<accession>A0A9N9QYM1</accession>
<reference evidence="1" key="2">
    <citation type="submission" date="2022-10" db="EMBL/GenBank/DDBJ databases">
        <authorList>
            <consortium name="ENA_rothamsted_submissions"/>
            <consortium name="culmorum"/>
            <person name="King R."/>
        </authorList>
    </citation>
    <scope>NUCLEOTIDE SEQUENCE</scope>
</reference>
<keyword evidence="2" id="KW-1185">Reference proteome</keyword>
<reference evidence="1" key="1">
    <citation type="submission" date="2021-12" db="EMBL/GenBank/DDBJ databases">
        <authorList>
            <person name="King R."/>
        </authorList>
    </citation>
    <scope>NUCLEOTIDE SEQUENCE</scope>
</reference>
<dbReference type="OrthoDB" id="6781302at2759"/>
<proteinExistence type="predicted"/>
<protein>
    <submittedName>
        <fullName evidence="1">Uncharacterized protein</fullName>
    </submittedName>
</protein>
<organism evidence="1 2">
    <name type="scientific">Diatraea saccharalis</name>
    <name type="common">sugarcane borer</name>
    <dbReference type="NCBI Taxonomy" id="40085"/>
    <lineage>
        <taxon>Eukaryota</taxon>
        <taxon>Metazoa</taxon>
        <taxon>Ecdysozoa</taxon>
        <taxon>Arthropoda</taxon>
        <taxon>Hexapoda</taxon>
        <taxon>Insecta</taxon>
        <taxon>Pterygota</taxon>
        <taxon>Neoptera</taxon>
        <taxon>Endopterygota</taxon>
        <taxon>Lepidoptera</taxon>
        <taxon>Glossata</taxon>
        <taxon>Ditrysia</taxon>
        <taxon>Pyraloidea</taxon>
        <taxon>Crambidae</taxon>
        <taxon>Crambinae</taxon>
        <taxon>Diatraea</taxon>
    </lineage>
</organism>